<name>A0A9N8VZ47_9GLOM</name>
<evidence type="ECO:0000313" key="2">
    <source>
        <dbReference type="Proteomes" id="UP000789739"/>
    </source>
</evidence>
<comment type="caution">
    <text evidence="1">The sequence shown here is derived from an EMBL/GenBank/DDBJ whole genome shotgun (WGS) entry which is preliminary data.</text>
</comment>
<reference evidence="1" key="1">
    <citation type="submission" date="2021-06" db="EMBL/GenBank/DDBJ databases">
        <authorList>
            <person name="Kallberg Y."/>
            <person name="Tangrot J."/>
            <person name="Rosling A."/>
        </authorList>
    </citation>
    <scope>NUCLEOTIDE SEQUENCE</scope>
    <source>
        <strain evidence="1">BR232B</strain>
    </source>
</reference>
<dbReference type="EMBL" id="CAJVPI010000065">
    <property type="protein sequence ID" value="CAG8471361.1"/>
    <property type="molecule type" value="Genomic_DNA"/>
</dbReference>
<accession>A0A9N8VZ47</accession>
<dbReference type="Proteomes" id="UP000789739">
    <property type="component" value="Unassembled WGS sequence"/>
</dbReference>
<dbReference type="OrthoDB" id="407325at2759"/>
<dbReference type="AlphaFoldDB" id="A0A9N8VZ47"/>
<keyword evidence="2" id="KW-1185">Reference proteome</keyword>
<sequence length="193" mass="22000">MQEDVDFMGEASESLFGIDKDIVPYYNTVKYGQLEVEAAGKEGKAATLLADAIFNSSLVMCEQMECGKVDIRGCRELGAGAALPSLYSVLKGATEVVCTDYPDSTIIDPIMRNCERNLTNEMSSKIIVKGHIWGENPEELLHVAKKFFEMAEVEFKFKWKQLRLEDKWVGKEPLNLRNLDDRKNSVWAYEMWW</sequence>
<organism evidence="1 2">
    <name type="scientific">Paraglomus brasilianum</name>
    <dbReference type="NCBI Taxonomy" id="144538"/>
    <lineage>
        <taxon>Eukaryota</taxon>
        <taxon>Fungi</taxon>
        <taxon>Fungi incertae sedis</taxon>
        <taxon>Mucoromycota</taxon>
        <taxon>Glomeromycotina</taxon>
        <taxon>Glomeromycetes</taxon>
        <taxon>Paraglomerales</taxon>
        <taxon>Paraglomeraceae</taxon>
        <taxon>Paraglomus</taxon>
    </lineage>
</organism>
<gene>
    <name evidence="1" type="ORF">PBRASI_LOCUS1087</name>
</gene>
<evidence type="ECO:0000313" key="1">
    <source>
        <dbReference type="EMBL" id="CAG8471361.1"/>
    </source>
</evidence>
<dbReference type="Gene3D" id="3.40.50.150">
    <property type="entry name" value="Vaccinia Virus protein VP39"/>
    <property type="match status" value="1"/>
</dbReference>
<protein>
    <submittedName>
        <fullName evidence="1">10021_t:CDS:1</fullName>
    </submittedName>
</protein>
<proteinExistence type="predicted"/>
<dbReference type="InterPro" id="IPR029063">
    <property type="entry name" value="SAM-dependent_MTases_sf"/>
</dbReference>